<proteinExistence type="inferred from homology"/>
<dbReference type="AlphaFoldDB" id="A0A1C7PGR4"/>
<dbReference type="InterPro" id="IPR005762">
    <property type="entry name" value="MurD"/>
</dbReference>
<dbReference type="InterPro" id="IPR013221">
    <property type="entry name" value="Mur_ligase_cen"/>
</dbReference>
<dbReference type="Pfam" id="PF07991">
    <property type="entry name" value="KARI_N"/>
    <property type="match status" value="1"/>
</dbReference>
<dbReference type="Gene3D" id="3.40.1190.10">
    <property type="entry name" value="Mur-like, catalytic domain"/>
    <property type="match status" value="1"/>
</dbReference>
<evidence type="ECO:0000256" key="9">
    <source>
        <dbReference type="HAMAP-Rule" id="MF_00639"/>
    </source>
</evidence>
<dbReference type="PROSITE" id="PS01011">
    <property type="entry name" value="FOLYLPOLYGLU_SYNT_1"/>
    <property type="match status" value="1"/>
</dbReference>
<feature type="domain" description="Mur ligase central" evidence="13">
    <location>
        <begin position="108"/>
        <end position="235"/>
    </location>
</feature>
<dbReference type="UniPathway" id="UPA00219"/>
<evidence type="ECO:0000259" key="12">
    <source>
        <dbReference type="Pfam" id="PF07991"/>
    </source>
</evidence>
<dbReference type="GO" id="GO:0008764">
    <property type="term" value="F:UDP-N-acetylmuramoylalanine-D-glutamate ligase activity"/>
    <property type="evidence" value="ECO:0007669"/>
    <property type="project" value="UniProtKB-UniRule"/>
</dbReference>
<dbReference type="SUPFAM" id="SSF53623">
    <property type="entry name" value="MurD-like peptide ligases, catalytic domain"/>
    <property type="match status" value="1"/>
</dbReference>
<sequence>MNLSGKKVAVLGCGRSGRAAALLALRDGAADVRIFDCSDRPERYDEAVPTVFAATEADGRAFAADLVVISPGIEADVPWTLSFAEQAEELIGEMEFSYRHYEGTIIGITGTNGKTTTTSLVEKILLHSGRKAVACGNYGTPLSEVLLRDEVPDHLALEVSSFQMETIRDFRPTVGIWLNFAPDHMDRYRKVEDYFQAKLRMFENMTEDQVAVVRVGENLPGIRPRVVEFSSQSDAGQMCYRDGWIMEGGTPVIDLRGTAMEQAHNAENVMSATLACRAVGIPLEDIVETLRSFLPPAHRCETVANIDGILWLNDSKSTNLHSTEAAIRSQTRPVVLIAGGKDKGLDYSPVRDLLRQKVRACVVFGQIAGQLRDTFKDVVPTETEETVAGAVAAAARMAGQGDVVLFSPGTSSFDQFTGYVQRGEAFREAVKHTLNV</sequence>
<dbReference type="GO" id="GO:0004326">
    <property type="term" value="F:tetrahydrofolylpolyglutamate synthase activity"/>
    <property type="evidence" value="ECO:0007669"/>
    <property type="project" value="InterPro"/>
</dbReference>
<dbReference type="GO" id="GO:0008360">
    <property type="term" value="P:regulation of cell shape"/>
    <property type="evidence" value="ECO:0007669"/>
    <property type="project" value="UniProtKB-KW"/>
</dbReference>
<keyword evidence="15" id="KW-1185">Reference proteome</keyword>
<dbReference type="GO" id="GO:0005524">
    <property type="term" value="F:ATP binding"/>
    <property type="evidence" value="ECO:0007669"/>
    <property type="project" value="UniProtKB-UniRule"/>
</dbReference>
<keyword evidence="9 10" id="KW-0133">Cell shape</keyword>
<gene>
    <name evidence="9" type="primary">murD</name>
    <name evidence="14" type="ORF">PYTT_0948</name>
</gene>
<dbReference type="SUPFAM" id="SSF53244">
    <property type="entry name" value="MurD-like peptide ligases, peptide-binding domain"/>
    <property type="match status" value="1"/>
</dbReference>
<dbReference type="EMBL" id="LT629973">
    <property type="protein sequence ID" value="SEH81506.1"/>
    <property type="molecule type" value="Genomic_DNA"/>
</dbReference>
<dbReference type="Gene3D" id="3.90.190.20">
    <property type="entry name" value="Mur ligase, C-terminal domain"/>
    <property type="match status" value="1"/>
</dbReference>
<keyword evidence="9 10" id="KW-0961">Cell wall biogenesis/degradation</keyword>
<dbReference type="PANTHER" id="PTHR43692">
    <property type="entry name" value="UDP-N-ACETYLMURAMOYLALANINE--D-GLUTAMATE LIGASE"/>
    <property type="match status" value="1"/>
</dbReference>
<evidence type="ECO:0000256" key="7">
    <source>
        <dbReference type="ARBA" id="ARBA00022840"/>
    </source>
</evidence>
<dbReference type="GO" id="GO:0005737">
    <property type="term" value="C:cytoplasm"/>
    <property type="evidence" value="ECO:0007669"/>
    <property type="project" value="UniProtKB-SubCell"/>
</dbReference>
<dbReference type="Gene3D" id="3.40.50.720">
    <property type="entry name" value="NAD(P)-binding Rossmann-like Domain"/>
    <property type="match status" value="1"/>
</dbReference>
<accession>A0A1C7PGR4</accession>
<keyword evidence="3 9" id="KW-0963">Cytoplasm</keyword>
<evidence type="ECO:0000256" key="1">
    <source>
        <dbReference type="ARBA" id="ARBA00004496"/>
    </source>
</evidence>
<feature type="domain" description="Mur ligase C-terminal" evidence="11">
    <location>
        <begin position="298"/>
        <end position="408"/>
    </location>
</feature>
<comment type="function">
    <text evidence="9 10">Cell wall formation. Catalyzes the addition of glutamate to the nucleotide precursor UDP-N-acetylmuramoyl-L-alanine (UMA).</text>
</comment>
<dbReference type="InterPro" id="IPR036565">
    <property type="entry name" value="Mur-like_cat_sf"/>
</dbReference>
<name>A0A1C7PGR4_9BACT</name>
<dbReference type="PATRIC" id="fig|1679444.3.peg.2557"/>
<keyword evidence="6 9" id="KW-0547">Nucleotide-binding</keyword>
<evidence type="ECO:0000259" key="13">
    <source>
        <dbReference type="Pfam" id="PF08245"/>
    </source>
</evidence>
<dbReference type="KEGG" id="agl:PYTT_0948"/>
<dbReference type="InterPro" id="IPR013116">
    <property type="entry name" value="KARI_N"/>
</dbReference>
<dbReference type="Proteomes" id="UP000176204">
    <property type="component" value="Chromosome I"/>
</dbReference>
<evidence type="ECO:0000256" key="8">
    <source>
        <dbReference type="ARBA" id="ARBA00023306"/>
    </source>
</evidence>
<evidence type="ECO:0000313" key="15">
    <source>
        <dbReference type="Proteomes" id="UP000176204"/>
    </source>
</evidence>
<keyword evidence="9 10" id="KW-0573">Peptidoglycan synthesis</keyword>
<dbReference type="Pfam" id="PF08245">
    <property type="entry name" value="Mur_ligase_M"/>
    <property type="match status" value="1"/>
</dbReference>
<comment type="subcellular location">
    <subcellularLocation>
        <location evidence="1 9 10">Cytoplasm</location>
    </subcellularLocation>
</comment>
<dbReference type="InterPro" id="IPR018109">
    <property type="entry name" value="Folylpolyglutamate_synth_CS"/>
</dbReference>
<evidence type="ECO:0000256" key="5">
    <source>
        <dbReference type="ARBA" id="ARBA00022618"/>
    </source>
</evidence>
<feature type="domain" description="KARI N-terminal Rossmann" evidence="12">
    <location>
        <begin position="3"/>
        <end position="69"/>
    </location>
</feature>
<dbReference type="OrthoDB" id="9809796at2"/>
<dbReference type="InterPro" id="IPR004101">
    <property type="entry name" value="Mur_ligase_C"/>
</dbReference>
<comment type="catalytic activity">
    <reaction evidence="9 10">
        <text>UDP-N-acetyl-alpha-D-muramoyl-L-alanine + D-glutamate + ATP = UDP-N-acetyl-alpha-D-muramoyl-L-alanyl-D-glutamate + ADP + phosphate + H(+)</text>
        <dbReference type="Rhea" id="RHEA:16429"/>
        <dbReference type="ChEBI" id="CHEBI:15378"/>
        <dbReference type="ChEBI" id="CHEBI:29986"/>
        <dbReference type="ChEBI" id="CHEBI:30616"/>
        <dbReference type="ChEBI" id="CHEBI:43474"/>
        <dbReference type="ChEBI" id="CHEBI:83898"/>
        <dbReference type="ChEBI" id="CHEBI:83900"/>
        <dbReference type="ChEBI" id="CHEBI:456216"/>
        <dbReference type="EC" id="6.3.2.9"/>
    </reaction>
</comment>
<keyword evidence="5 9" id="KW-0132">Cell division</keyword>
<dbReference type="InterPro" id="IPR036615">
    <property type="entry name" value="Mur_ligase_C_dom_sf"/>
</dbReference>
<dbReference type="Pfam" id="PF02875">
    <property type="entry name" value="Mur_ligase_C"/>
    <property type="match status" value="1"/>
</dbReference>
<comment type="pathway">
    <text evidence="2 9 10">Cell wall biogenesis; peptidoglycan biosynthesis.</text>
</comment>
<evidence type="ECO:0000256" key="10">
    <source>
        <dbReference type="RuleBase" id="RU003664"/>
    </source>
</evidence>
<dbReference type="PANTHER" id="PTHR43692:SF1">
    <property type="entry name" value="UDP-N-ACETYLMURAMOYLALANINE--D-GLUTAMATE LIGASE"/>
    <property type="match status" value="1"/>
</dbReference>
<dbReference type="STRING" id="1679444.PYTT_0948"/>
<evidence type="ECO:0000256" key="6">
    <source>
        <dbReference type="ARBA" id="ARBA00022741"/>
    </source>
</evidence>
<keyword evidence="7 9" id="KW-0067">ATP-binding</keyword>
<feature type="binding site" evidence="9">
    <location>
        <begin position="110"/>
        <end position="116"/>
    </location>
    <ligand>
        <name>ATP</name>
        <dbReference type="ChEBI" id="CHEBI:30616"/>
    </ligand>
</feature>
<evidence type="ECO:0000256" key="2">
    <source>
        <dbReference type="ARBA" id="ARBA00004752"/>
    </source>
</evidence>
<dbReference type="RefSeq" id="WP_067774559.1">
    <property type="nucleotide sequence ID" value="NZ_LIGX01000019.1"/>
</dbReference>
<keyword evidence="8 9" id="KW-0131">Cell cycle</keyword>
<protein>
    <recommendedName>
        <fullName evidence="9 10">UDP-N-acetylmuramoylalanine--D-glutamate ligase</fullName>
        <ecNumber evidence="9 10">6.3.2.9</ecNumber>
    </recommendedName>
    <alternativeName>
        <fullName evidence="9">D-glutamic acid-adding enzyme</fullName>
    </alternativeName>
    <alternativeName>
        <fullName evidence="9">UDP-N-acetylmuramoyl-L-alanyl-D-glutamate synthetase</fullName>
    </alternativeName>
</protein>
<evidence type="ECO:0000256" key="3">
    <source>
        <dbReference type="ARBA" id="ARBA00022490"/>
    </source>
</evidence>
<dbReference type="GO" id="GO:0071555">
    <property type="term" value="P:cell wall organization"/>
    <property type="evidence" value="ECO:0007669"/>
    <property type="project" value="UniProtKB-KW"/>
</dbReference>
<dbReference type="GO" id="GO:0051301">
    <property type="term" value="P:cell division"/>
    <property type="evidence" value="ECO:0007669"/>
    <property type="project" value="UniProtKB-KW"/>
</dbReference>
<dbReference type="GO" id="GO:0009252">
    <property type="term" value="P:peptidoglycan biosynthetic process"/>
    <property type="evidence" value="ECO:0007669"/>
    <property type="project" value="UniProtKB-UniRule"/>
</dbReference>
<comment type="similarity">
    <text evidence="9">Belongs to the MurCDEF family.</text>
</comment>
<evidence type="ECO:0000313" key="14">
    <source>
        <dbReference type="EMBL" id="SEH81506.1"/>
    </source>
</evidence>
<organism evidence="14 15">
    <name type="scientific">Akkermansia glycaniphila</name>
    <dbReference type="NCBI Taxonomy" id="1679444"/>
    <lineage>
        <taxon>Bacteria</taxon>
        <taxon>Pseudomonadati</taxon>
        <taxon>Verrucomicrobiota</taxon>
        <taxon>Verrucomicrobiia</taxon>
        <taxon>Verrucomicrobiales</taxon>
        <taxon>Akkermansiaceae</taxon>
        <taxon>Akkermansia</taxon>
    </lineage>
</organism>
<evidence type="ECO:0000259" key="11">
    <source>
        <dbReference type="Pfam" id="PF02875"/>
    </source>
</evidence>
<dbReference type="SUPFAM" id="SSF51984">
    <property type="entry name" value="MurCD N-terminal domain"/>
    <property type="match status" value="1"/>
</dbReference>
<keyword evidence="4 9" id="KW-0436">Ligase</keyword>
<dbReference type="NCBIfam" id="TIGR01087">
    <property type="entry name" value="murD"/>
    <property type="match status" value="1"/>
</dbReference>
<dbReference type="HAMAP" id="MF_00639">
    <property type="entry name" value="MurD"/>
    <property type="match status" value="1"/>
</dbReference>
<reference evidence="15" key="1">
    <citation type="submission" date="2016-09" db="EMBL/GenBank/DDBJ databases">
        <authorList>
            <person name="Koehorst J."/>
        </authorList>
    </citation>
    <scope>NUCLEOTIDE SEQUENCE [LARGE SCALE GENOMIC DNA]</scope>
</reference>
<dbReference type="EC" id="6.3.2.9" evidence="9 10"/>
<evidence type="ECO:0000256" key="4">
    <source>
        <dbReference type="ARBA" id="ARBA00022598"/>
    </source>
</evidence>